<reference evidence="2 3" key="1">
    <citation type="submission" date="2017-06" db="EMBL/GenBank/DDBJ databases">
        <title>Ant-infecting Ophiocordyceps genomes reveal a high diversity of potential behavioral manipulation genes and a possible major role for enterotoxins.</title>
        <authorList>
            <person name="De Bekker C."/>
            <person name="Evans H.C."/>
            <person name="Brachmann A."/>
            <person name="Hughes D.P."/>
        </authorList>
    </citation>
    <scope>NUCLEOTIDE SEQUENCE [LARGE SCALE GENOMIC DNA]</scope>
    <source>
        <strain evidence="2 3">1348a</strain>
    </source>
</reference>
<sequence>MKMTAALVVTINALAAARPNGHLQNDPDNSKTSSPGAQVVVRLRLRFDYTQKLNFIAGSWPQHTSPIPWSNNARKWDGIEPYISFLEFTTACHPSVVVHRGWRSPNVTLADGEECPEGSFPSKWHQRAMPIPTEWNTKPGFFTFTVFCNTTEDTQSPEKWVLV</sequence>
<evidence type="ECO:0000313" key="3">
    <source>
        <dbReference type="Proteomes" id="UP000224854"/>
    </source>
</evidence>
<evidence type="ECO:0008006" key="4">
    <source>
        <dbReference type="Google" id="ProtNLM"/>
    </source>
</evidence>
<name>A0A2C5ZSR5_9HYPO</name>
<dbReference type="OrthoDB" id="10350263at2759"/>
<protein>
    <recommendedName>
        <fullName evidence="4">AA1-like domain-containing protein</fullName>
    </recommendedName>
</protein>
<gene>
    <name evidence="2" type="ORF">CDD82_4586</name>
</gene>
<proteinExistence type="predicted"/>
<evidence type="ECO:0000313" key="2">
    <source>
        <dbReference type="EMBL" id="PHH82853.1"/>
    </source>
</evidence>
<dbReference type="Proteomes" id="UP000224854">
    <property type="component" value="Unassembled WGS sequence"/>
</dbReference>
<comment type="caution">
    <text evidence="2">The sequence shown here is derived from an EMBL/GenBank/DDBJ whole genome shotgun (WGS) entry which is preliminary data.</text>
</comment>
<dbReference type="AlphaFoldDB" id="A0A2C5ZSR5"/>
<organism evidence="2 3">
    <name type="scientific">Ophiocordyceps australis</name>
    <dbReference type="NCBI Taxonomy" id="1399860"/>
    <lineage>
        <taxon>Eukaryota</taxon>
        <taxon>Fungi</taxon>
        <taxon>Dikarya</taxon>
        <taxon>Ascomycota</taxon>
        <taxon>Pezizomycotina</taxon>
        <taxon>Sordariomycetes</taxon>
        <taxon>Hypocreomycetidae</taxon>
        <taxon>Hypocreales</taxon>
        <taxon>Ophiocordycipitaceae</taxon>
        <taxon>Ophiocordyceps</taxon>
    </lineage>
</organism>
<accession>A0A2C5ZSR5</accession>
<feature type="signal peptide" evidence="1">
    <location>
        <begin position="1"/>
        <end position="17"/>
    </location>
</feature>
<evidence type="ECO:0000256" key="1">
    <source>
        <dbReference type="SAM" id="SignalP"/>
    </source>
</evidence>
<keyword evidence="1" id="KW-0732">Signal</keyword>
<feature type="chain" id="PRO_5013174659" description="AA1-like domain-containing protein" evidence="1">
    <location>
        <begin position="18"/>
        <end position="163"/>
    </location>
</feature>
<dbReference type="EMBL" id="NJEU01000039">
    <property type="protein sequence ID" value="PHH82853.1"/>
    <property type="molecule type" value="Genomic_DNA"/>
</dbReference>
<keyword evidence="3" id="KW-1185">Reference proteome</keyword>